<proteinExistence type="predicted"/>
<gene>
    <name evidence="2" type="ORF">VBRA1451_LOCUS11152</name>
</gene>
<keyword evidence="1" id="KW-0732">Signal</keyword>
<accession>A0A7S1JXX3</accession>
<name>A0A7S1JXX3_9ALVE</name>
<dbReference type="AlphaFoldDB" id="A0A7S1JXX3"/>
<feature type="signal peptide" evidence="1">
    <location>
        <begin position="1"/>
        <end position="20"/>
    </location>
</feature>
<evidence type="ECO:0000256" key="1">
    <source>
        <dbReference type="SAM" id="SignalP"/>
    </source>
</evidence>
<evidence type="ECO:0000313" key="2">
    <source>
        <dbReference type="EMBL" id="CAD9056087.1"/>
    </source>
</evidence>
<protein>
    <recommendedName>
        <fullName evidence="3">Secreted protein</fullName>
    </recommendedName>
</protein>
<evidence type="ECO:0008006" key="3">
    <source>
        <dbReference type="Google" id="ProtNLM"/>
    </source>
</evidence>
<reference evidence="2" key="1">
    <citation type="submission" date="2021-01" db="EMBL/GenBank/DDBJ databases">
        <authorList>
            <person name="Corre E."/>
            <person name="Pelletier E."/>
            <person name="Niang G."/>
            <person name="Scheremetjew M."/>
            <person name="Finn R."/>
            <person name="Kale V."/>
            <person name="Holt S."/>
            <person name="Cochrane G."/>
            <person name="Meng A."/>
            <person name="Brown T."/>
            <person name="Cohen L."/>
        </authorList>
    </citation>
    <scope>NUCLEOTIDE SEQUENCE</scope>
    <source>
        <strain evidence="2">CCMP3346</strain>
    </source>
</reference>
<dbReference type="PROSITE" id="PS51257">
    <property type="entry name" value="PROKAR_LIPOPROTEIN"/>
    <property type="match status" value="1"/>
</dbReference>
<dbReference type="EMBL" id="HBGB01019245">
    <property type="protein sequence ID" value="CAD9056087.1"/>
    <property type="molecule type" value="Transcribed_RNA"/>
</dbReference>
<feature type="chain" id="PRO_5030554728" description="Secreted protein" evidence="1">
    <location>
        <begin position="21"/>
        <end position="91"/>
    </location>
</feature>
<sequence length="91" mass="9807">MRHTVQQIFVVLSLSPLSFMSCCVCGVCVVRVCGLFYSITVSVDVVALSVPFRSFSFGAVSAWDCVGCFRDACQAGCLSIPLSVLSGWMRV</sequence>
<organism evidence="2">
    <name type="scientific">Vitrella brassicaformis</name>
    <dbReference type="NCBI Taxonomy" id="1169539"/>
    <lineage>
        <taxon>Eukaryota</taxon>
        <taxon>Sar</taxon>
        <taxon>Alveolata</taxon>
        <taxon>Colpodellida</taxon>
        <taxon>Vitrellaceae</taxon>
        <taxon>Vitrella</taxon>
    </lineage>
</organism>